<keyword evidence="3" id="KW-1185">Reference proteome</keyword>
<evidence type="ECO:0000256" key="1">
    <source>
        <dbReference type="SAM" id="MobiDB-lite"/>
    </source>
</evidence>
<dbReference type="AlphaFoldDB" id="A0A8C9F424"/>
<sequence length="106" mass="12529">MSLRRILSRQPNPYPILRPTLSPPLCNRRNYNYPPHIPPRIRLKQSTRHLIQLRQNSIPPILLPQRYPRLNTYIYPIPNTSPILTQSPRRPRKLYPSKSPSNPPTH</sequence>
<feature type="compositionally biased region" description="Polar residues" evidence="1">
    <location>
        <begin position="78"/>
        <end position="88"/>
    </location>
</feature>
<feature type="region of interest" description="Disordered" evidence="1">
    <location>
        <begin position="1"/>
        <end position="21"/>
    </location>
</feature>
<dbReference type="Ensembl" id="ENSPSTT00000010787.1">
    <property type="protein sequence ID" value="ENSPSTP00000010273.1"/>
    <property type="gene ID" value="ENSPSTG00000007249.1"/>
</dbReference>
<accession>A0A8C9F424</accession>
<name>A0A8C9F424_PAVCR</name>
<protein>
    <submittedName>
        <fullName evidence="2">Uncharacterized protein</fullName>
    </submittedName>
</protein>
<reference evidence="2" key="1">
    <citation type="submission" date="2025-08" db="UniProtKB">
        <authorList>
            <consortium name="Ensembl"/>
        </authorList>
    </citation>
    <scope>IDENTIFICATION</scope>
</reference>
<reference evidence="2" key="2">
    <citation type="submission" date="2025-09" db="UniProtKB">
        <authorList>
            <consortium name="Ensembl"/>
        </authorList>
    </citation>
    <scope>IDENTIFICATION</scope>
</reference>
<evidence type="ECO:0000313" key="2">
    <source>
        <dbReference type="Ensembl" id="ENSPSTP00000010273.1"/>
    </source>
</evidence>
<evidence type="ECO:0000313" key="3">
    <source>
        <dbReference type="Proteomes" id="UP000694428"/>
    </source>
</evidence>
<dbReference type="Proteomes" id="UP000694428">
    <property type="component" value="Unplaced"/>
</dbReference>
<feature type="region of interest" description="Disordered" evidence="1">
    <location>
        <begin position="78"/>
        <end position="106"/>
    </location>
</feature>
<proteinExistence type="predicted"/>
<organism evidence="2 3">
    <name type="scientific">Pavo cristatus</name>
    <name type="common">Indian peafowl</name>
    <name type="synonym">Blue peafowl</name>
    <dbReference type="NCBI Taxonomy" id="9049"/>
    <lineage>
        <taxon>Eukaryota</taxon>
        <taxon>Metazoa</taxon>
        <taxon>Chordata</taxon>
        <taxon>Craniata</taxon>
        <taxon>Vertebrata</taxon>
        <taxon>Euteleostomi</taxon>
        <taxon>Archelosauria</taxon>
        <taxon>Archosauria</taxon>
        <taxon>Dinosauria</taxon>
        <taxon>Saurischia</taxon>
        <taxon>Theropoda</taxon>
        <taxon>Coelurosauria</taxon>
        <taxon>Aves</taxon>
        <taxon>Neognathae</taxon>
        <taxon>Galloanserae</taxon>
        <taxon>Galliformes</taxon>
        <taxon>Phasianidae</taxon>
        <taxon>Phasianinae</taxon>
        <taxon>Pavo</taxon>
    </lineage>
</organism>